<dbReference type="GO" id="GO:0016787">
    <property type="term" value="F:hydrolase activity"/>
    <property type="evidence" value="ECO:0007669"/>
    <property type="project" value="UniProtKB-KW"/>
</dbReference>
<comment type="caution">
    <text evidence="2">The sequence shown here is derived from an EMBL/GenBank/DDBJ whole genome shotgun (WGS) entry which is preliminary data.</text>
</comment>
<reference evidence="2 3" key="1">
    <citation type="submission" date="2020-08" db="EMBL/GenBank/DDBJ databases">
        <authorList>
            <person name="Sun Q."/>
            <person name="Inoue M."/>
        </authorList>
    </citation>
    <scope>NUCLEOTIDE SEQUENCE [LARGE SCALE GENOMIC DNA]</scope>
    <source>
        <strain evidence="2 3">CCM 8938</strain>
    </source>
</reference>
<dbReference type="Proteomes" id="UP000652755">
    <property type="component" value="Unassembled WGS sequence"/>
</dbReference>
<proteinExistence type="predicted"/>
<evidence type="ECO:0000313" key="3">
    <source>
        <dbReference type="Proteomes" id="UP000652755"/>
    </source>
</evidence>
<feature type="domain" description="AB hydrolase-1" evidence="1">
    <location>
        <begin position="22"/>
        <end position="250"/>
    </location>
</feature>
<dbReference type="EMBL" id="JACRYL010000008">
    <property type="protein sequence ID" value="MBC6110898.1"/>
    <property type="molecule type" value="Genomic_DNA"/>
</dbReference>
<name>A0ABR7KS27_9SPHI</name>
<keyword evidence="2" id="KW-0378">Hydrolase</keyword>
<gene>
    <name evidence="2" type="ORF">H7U22_10735</name>
</gene>
<evidence type="ECO:0000313" key="2">
    <source>
        <dbReference type="EMBL" id="MBC6110898.1"/>
    </source>
</evidence>
<organism evidence="2 3">
    <name type="scientific">Pedobacter fastidiosus</name>
    <dbReference type="NCBI Taxonomy" id="2765361"/>
    <lineage>
        <taxon>Bacteria</taxon>
        <taxon>Pseudomonadati</taxon>
        <taxon>Bacteroidota</taxon>
        <taxon>Sphingobacteriia</taxon>
        <taxon>Sphingobacteriales</taxon>
        <taxon>Sphingobacteriaceae</taxon>
        <taxon>Pedobacter</taxon>
    </lineage>
</organism>
<dbReference type="Gene3D" id="3.40.50.1820">
    <property type="entry name" value="alpha/beta hydrolase"/>
    <property type="match status" value="1"/>
</dbReference>
<dbReference type="InterPro" id="IPR029058">
    <property type="entry name" value="AB_hydrolase_fold"/>
</dbReference>
<dbReference type="PANTHER" id="PTHR37017">
    <property type="entry name" value="AB HYDROLASE-1 DOMAIN-CONTAINING PROTEIN-RELATED"/>
    <property type="match status" value="1"/>
</dbReference>
<dbReference type="Pfam" id="PF12697">
    <property type="entry name" value="Abhydrolase_6"/>
    <property type="match status" value="1"/>
</dbReference>
<dbReference type="PANTHER" id="PTHR37017:SF11">
    <property type="entry name" value="ESTERASE_LIPASE_THIOESTERASE DOMAIN-CONTAINING PROTEIN"/>
    <property type="match status" value="1"/>
</dbReference>
<dbReference type="InterPro" id="IPR052897">
    <property type="entry name" value="Sec-Metab_Biosynth_Hydrolase"/>
</dbReference>
<dbReference type="InterPro" id="IPR000073">
    <property type="entry name" value="AB_hydrolase_1"/>
</dbReference>
<dbReference type="SUPFAM" id="SSF53474">
    <property type="entry name" value="alpha/beta-Hydrolases"/>
    <property type="match status" value="1"/>
</dbReference>
<sequence length="257" mass="28110">MVMVFCFSGCSKEPMVKQTKTFVLVHGAWQSAYVWSTVKTQLEKKGNKVIVVELPAHGADNTPAVSVSMNIYRDKVVAAIENLTGKVILVGHSMGGIVVSAVAEKIPERIEKLVFIGAFVPQDGESLIDLAFQDKTSLLRPNLIPSADQLTLDVNKDKLTDIFCQDASELIKKLVIANYRSEPAIPFADKIKLTSAAFGSVKKYYIFTAKDQAIGQDLQKQMAKAAGITNTYIVDTGHSPFLSVPEKVSEIFLEISK</sequence>
<keyword evidence="3" id="KW-1185">Reference proteome</keyword>
<evidence type="ECO:0000259" key="1">
    <source>
        <dbReference type="Pfam" id="PF12697"/>
    </source>
</evidence>
<accession>A0ABR7KS27</accession>
<protein>
    <submittedName>
        <fullName evidence="2">Alpha/beta hydrolase</fullName>
    </submittedName>
</protein>
<dbReference type="PRINTS" id="PR00111">
    <property type="entry name" value="ABHYDROLASE"/>
</dbReference>